<accession>A0AA38CU29</accession>
<dbReference type="EMBL" id="BSUM01000001">
    <property type="protein sequence ID" value="GMA32322.1"/>
    <property type="molecule type" value="Genomic_DNA"/>
</dbReference>
<dbReference type="InterPro" id="IPR029069">
    <property type="entry name" value="HotDog_dom_sf"/>
</dbReference>
<comment type="similarity">
    <text evidence="1">Belongs to the enoyl-CoA hydratase/isomerase family.</text>
</comment>
<dbReference type="AlphaFoldDB" id="A0AA38CU29"/>
<reference evidence="3" key="2">
    <citation type="submission" date="2023-02" db="EMBL/GenBank/DDBJ databases">
        <authorList>
            <person name="Sun Q."/>
            <person name="Mori K."/>
        </authorList>
    </citation>
    <scope>NUCLEOTIDE SEQUENCE</scope>
    <source>
        <strain evidence="3">NBRC 112290</strain>
    </source>
</reference>
<dbReference type="Gene3D" id="3.10.129.10">
    <property type="entry name" value="Hotdog Thioesterase"/>
    <property type="match status" value="1"/>
</dbReference>
<gene>
    <name evidence="3" type="ORF">GCM10025875_23140</name>
</gene>
<dbReference type="InterPro" id="IPR002539">
    <property type="entry name" value="MaoC-like_dom"/>
</dbReference>
<evidence type="ECO:0000259" key="2">
    <source>
        <dbReference type="Pfam" id="PF01575"/>
    </source>
</evidence>
<evidence type="ECO:0000256" key="1">
    <source>
        <dbReference type="ARBA" id="ARBA00005254"/>
    </source>
</evidence>
<protein>
    <submittedName>
        <fullName evidence="3">Acyl dehydratase</fullName>
    </submittedName>
</protein>
<evidence type="ECO:0000313" key="3">
    <source>
        <dbReference type="EMBL" id="GMA32322.1"/>
    </source>
</evidence>
<comment type="caution">
    <text evidence="3">The sequence shown here is derived from an EMBL/GenBank/DDBJ whole genome shotgun (WGS) entry which is preliminary data.</text>
</comment>
<reference evidence="3" key="1">
    <citation type="journal article" date="2014" name="Int. J. Syst. Evol. Microbiol.">
        <title>Complete genome sequence of Corynebacterium casei LMG S-19264T (=DSM 44701T), isolated from a smear-ripened cheese.</title>
        <authorList>
            <consortium name="US DOE Joint Genome Institute (JGI-PGF)"/>
            <person name="Walter F."/>
            <person name="Albersmeier A."/>
            <person name="Kalinowski J."/>
            <person name="Ruckert C."/>
        </authorList>
    </citation>
    <scope>NUCLEOTIDE SEQUENCE</scope>
    <source>
        <strain evidence="3">NBRC 112290</strain>
    </source>
</reference>
<organism evidence="3 4">
    <name type="scientific">Litorihabitans aurantiacus</name>
    <dbReference type="NCBI Taxonomy" id="1930061"/>
    <lineage>
        <taxon>Bacteria</taxon>
        <taxon>Bacillati</taxon>
        <taxon>Actinomycetota</taxon>
        <taxon>Actinomycetes</taxon>
        <taxon>Micrococcales</taxon>
        <taxon>Beutenbergiaceae</taxon>
        <taxon>Litorihabitans</taxon>
    </lineage>
</organism>
<dbReference type="PANTHER" id="PTHR43841">
    <property type="entry name" value="3-HYDROXYACYL-THIOESTER DEHYDRATASE HTDX-RELATED"/>
    <property type="match status" value="1"/>
</dbReference>
<proteinExistence type="inferred from homology"/>
<name>A0AA38CU29_9MICO</name>
<keyword evidence="4" id="KW-1185">Reference proteome</keyword>
<evidence type="ECO:0000313" key="4">
    <source>
        <dbReference type="Proteomes" id="UP001157161"/>
    </source>
</evidence>
<sequence>MSAPGALTAAAVGDVLFTREVEVTRDRLVRYAGASRDFNPIHYNDAVAEQVGLPGVIAHGMLTMGLAGSALTDWLAENDGAAAAGRVARYGTRFSRPIPVPATGGVTLTVTGTLGAVDQTADDGAPCVRVDLRAEAGGVTVLAKAQVLVRL</sequence>
<feature type="domain" description="MaoC-like" evidence="2">
    <location>
        <begin position="14"/>
        <end position="115"/>
    </location>
</feature>
<dbReference type="RefSeq" id="WP_284251028.1">
    <property type="nucleotide sequence ID" value="NZ_BSUM01000001.1"/>
</dbReference>
<dbReference type="Pfam" id="PF01575">
    <property type="entry name" value="MaoC_dehydratas"/>
    <property type="match status" value="1"/>
</dbReference>
<dbReference type="PANTHER" id="PTHR43841:SF3">
    <property type="entry name" value="(3R)-HYDROXYACYL-ACP DEHYDRATASE SUBUNIT HADB"/>
    <property type="match status" value="1"/>
</dbReference>
<dbReference type="SUPFAM" id="SSF54637">
    <property type="entry name" value="Thioesterase/thiol ester dehydrase-isomerase"/>
    <property type="match status" value="1"/>
</dbReference>
<dbReference type="Proteomes" id="UP001157161">
    <property type="component" value="Unassembled WGS sequence"/>
</dbReference>